<keyword evidence="3" id="KW-0732">Signal</keyword>
<gene>
    <name evidence="4" type="ORF">HMPREF1316_1455</name>
</gene>
<name>U2TVB4_9ACTN</name>
<evidence type="ECO:0000256" key="3">
    <source>
        <dbReference type="SAM" id="SignalP"/>
    </source>
</evidence>
<feature type="compositionally biased region" description="Low complexity" evidence="2">
    <location>
        <begin position="195"/>
        <end position="207"/>
    </location>
</feature>
<evidence type="ECO:0000313" key="5">
    <source>
        <dbReference type="Proteomes" id="UP000016638"/>
    </source>
</evidence>
<feature type="compositionally biased region" description="Polar residues" evidence="2">
    <location>
        <begin position="243"/>
        <end position="255"/>
    </location>
</feature>
<dbReference type="AlphaFoldDB" id="U2TVB4"/>
<feature type="compositionally biased region" description="Basic and acidic residues" evidence="2">
    <location>
        <begin position="178"/>
        <end position="190"/>
    </location>
</feature>
<dbReference type="PATRIC" id="fig|1125712.3.peg.489"/>
<feature type="signal peptide" evidence="3">
    <location>
        <begin position="1"/>
        <end position="34"/>
    </location>
</feature>
<dbReference type="eggNOG" id="COG3883">
    <property type="taxonomic scope" value="Bacteria"/>
</dbReference>
<proteinExistence type="predicted"/>
<feature type="coiled-coil region" evidence="1">
    <location>
        <begin position="37"/>
        <end position="85"/>
    </location>
</feature>
<evidence type="ECO:0000256" key="2">
    <source>
        <dbReference type="SAM" id="MobiDB-lite"/>
    </source>
</evidence>
<feature type="chain" id="PRO_5004634778" description="N-terminal domain of peptidoglycan hydrolase CwlO-containing protein" evidence="3">
    <location>
        <begin position="35"/>
        <end position="376"/>
    </location>
</feature>
<dbReference type="STRING" id="1125712.HMPREF1316_1455"/>
<dbReference type="RefSeq" id="WP_021725311.1">
    <property type="nucleotide sequence ID" value="NZ_AWEZ01000017.1"/>
</dbReference>
<evidence type="ECO:0008006" key="6">
    <source>
        <dbReference type="Google" id="ProtNLM"/>
    </source>
</evidence>
<keyword evidence="5" id="KW-1185">Reference proteome</keyword>
<feature type="compositionally biased region" description="Polar residues" evidence="2">
    <location>
        <begin position="208"/>
        <end position="219"/>
    </location>
</feature>
<dbReference type="Gene3D" id="6.10.250.3150">
    <property type="match status" value="1"/>
</dbReference>
<evidence type="ECO:0000313" key="4">
    <source>
        <dbReference type="EMBL" id="ERL10018.1"/>
    </source>
</evidence>
<sequence>MTTRHSWTTRTTTLIATGALVLSMGIASPKPISAETLDDLQQKVEDSNTAYNDATDKVSQIQQKIDDNQQKIDDLERQLPDAQSAAAQSVRAQYKLQEGSAGIFELLLSSESLGDLIENIEYMNAISDYNSEQIKGLVSMAKDLQDTKSDLDGQKAEAEQRQQEAKAALDDAVNARENMQRQMEEQQRQEEADEAAALADAASNSDSSFSTESGNTATVDTPSNDSSNTTTDTTTPSDSPSTKGNPGNADQVSWSSDKTTFVAQWSGRIDRYLAGSPLAGHGATFASAAWDSGVDPRLSPAISAVESSKGAVCFKPHNAWGWGSSSWGDWDTAIKAHVSGLAKGYGSALTMSMAKKYCPPNANFWYSSVAANMQQI</sequence>
<keyword evidence="1" id="KW-0175">Coiled coil</keyword>
<organism evidence="4 5">
    <name type="scientific">Olsenella profusa F0195</name>
    <dbReference type="NCBI Taxonomy" id="1125712"/>
    <lineage>
        <taxon>Bacteria</taxon>
        <taxon>Bacillati</taxon>
        <taxon>Actinomycetota</taxon>
        <taxon>Coriobacteriia</taxon>
        <taxon>Coriobacteriales</taxon>
        <taxon>Atopobiaceae</taxon>
        <taxon>Olsenella</taxon>
    </lineage>
</organism>
<dbReference type="EMBL" id="AWEZ01000017">
    <property type="protein sequence ID" value="ERL10018.1"/>
    <property type="molecule type" value="Genomic_DNA"/>
</dbReference>
<feature type="region of interest" description="Disordered" evidence="2">
    <location>
        <begin position="178"/>
        <end position="255"/>
    </location>
</feature>
<protein>
    <recommendedName>
        <fullName evidence="6">N-terminal domain of peptidoglycan hydrolase CwlO-containing protein</fullName>
    </recommendedName>
</protein>
<feature type="compositionally biased region" description="Low complexity" evidence="2">
    <location>
        <begin position="220"/>
        <end position="242"/>
    </location>
</feature>
<accession>U2TVB4</accession>
<reference evidence="4 5" key="1">
    <citation type="submission" date="2013-08" db="EMBL/GenBank/DDBJ databases">
        <authorList>
            <person name="Durkin A.S."/>
            <person name="Haft D.R."/>
            <person name="McCorrison J."/>
            <person name="Torralba M."/>
            <person name="Gillis M."/>
            <person name="Haft D.H."/>
            <person name="Methe B."/>
            <person name="Sutton G."/>
            <person name="Nelson K.E."/>
        </authorList>
    </citation>
    <scope>NUCLEOTIDE SEQUENCE [LARGE SCALE GENOMIC DNA]</scope>
    <source>
        <strain evidence="4 5">F0195</strain>
    </source>
</reference>
<comment type="caution">
    <text evidence="4">The sequence shown here is derived from an EMBL/GenBank/DDBJ whole genome shotgun (WGS) entry which is preliminary data.</text>
</comment>
<evidence type="ECO:0000256" key="1">
    <source>
        <dbReference type="SAM" id="Coils"/>
    </source>
</evidence>
<dbReference type="Proteomes" id="UP000016638">
    <property type="component" value="Unassembled WGS sequence"/>
</dbReference>